<dbReference type="InterPro" id="IPR023753">
    <property type="entry name" value="FAD/NAD-binding_dom"/>
</dbReference>
<evidence type="ECO:0000256" key="3">
    <source>
        <dbReference type="ARBA" id="ARBA00023002"/>
    </source>
</evidence>
<dbReference type="PRINTS" id="PR00368">
    <property type="entry name" value="FADPNR"/>
</dbReference>
<dbReference type="Gene3D" id="3.50.50.60">
    <property type="entry name" value="FAD/NAD(P)-binding domain"/>
    <property type="match status" value="2"/>
</dbReference>
<evidence type="ECO:0000313" key="8">
    <source>
        <dbReference type="Proteomes" id="UP000235653"/>
    </source>
</evidence>
<dbReference type="InterPro" id="IPR008255">
    <property type="entry name" value="Pyr_nucl-diS_OxRdtase_2_AS"/>
</dbReference>
<accession>A0A2P5P7U8</accession>
<dbReference type="PROSITE" id="PS00573">
    <property type="entry name" value="PYRIDINE_REDOX_2"/>
    <property type="match status" value="1"/>
</dbReference>
<reference evidence="7 8" key="1">
    <citation type="journal article" date="2017" name="ISME J.">
        <title>Grape pomace compost harbors organohalide-respiring Dehalogenimonas species with novel reductive dehalogenase genes.</title>
        <authorList>
            <person name="Yang Y."/>
            <person name="Higgins S.A."/>
            <person name="Yan J."/>
            <person name="Simsir B."/>
            <person name="Chourey K."/>
            <person name="Iyer R."/>
            <person name="Hettich R.L."/>
            <person name="Baldwin B."/>
            <person name="Ogles D.M."/>
            <person name="Loffler F.E."/>
        </authorList>
    </citation>
    <scope>NUCLEOTIDE SEQUENCE [LARGE SCALE GENOMIC DNA]</scope>
    <source>
        <strain evidence="7 8">GP</strain>
    </source>
</reference>
<dbReference type="SUPFAM" id="SSF51905">
    <property type="entry name" value="FAD/NAD(P)-binding domain"/>
    <property type="match status" value="1"/>
</dbReference>
<dbReference type="Proteomes" id="UP000235653">
    <property type="component" value="Unassembled WGS sequence"/>
</dbReference>
<keyword evidence="8" id="KW-1185">Reference proteome</keyword>
<evidence type="ECO:0000256" key="4">
    <source>
        <dbReference type="ARBA" id="ARBA00023157"/>
    </source>
</evidence>
<dbReference type="AlphaFoldDB" id="A0A2P5P7U8"/>
<keyword evidence="4" id="KW-1015">Disulfide bond</keyword>
<protein>
    <recommendedName>
        <fullName evidence="6">FAD/NAD(P)-binding domain-containing protein</fullName>
    </recommendedName>
</protein>
<name>A0A2P5P7U8_9CHLR</name>
<feature type="domain" description="FAD/NAD(P)-binding" evidence="6">
    <location>
        <begin position="9"/>
        <end position="290"/>
    </location>
</feature>
<dbReference type="Pfam" id="PF07992">
    <property type="entry name" value="Pyr_redox_2"/>
    <property type="match status" value="1"/>
</dbReference>
<keyword evidence="3" id="KW-0560">Oxidoreductase</keyword>
<dbReference type="PANTHER" id="PTHR48105">
    <property type="entry name" value="THIOREDOXIN REDUCTASE 1-RELATED-RELATED"/>
    <property type="match status" value="1"/>
</dbReference>
<gene>
    <name evidence="7" type="ORF">JP09_004500</name>
</gene>
<dbReference type="InterPro" id="IPR050097">
    <property type="entry name" value="Ferredoxin-NADP_redctase_2"/>
</dbReference>
<dbReference type="InterPro" id="IPR036188">
    <property type="entry name" value="FAD/NAD-bd_sf"/>
</dbReference>
<evidence type="ECO:0000259" key="6">
    <source>
        <dbReference type="Pfam" id="PF07992"/>
    </source>
</evidence>
<comment type="caution">
    <text evidence="7">The sequence shown here is derived from an EMBL/GenBank/DDBJ whole genome shotgun (WGS) entry which is preliminary data.</text>
</comment>
<organism evidence="7 8">
    <name type="scientific">Dehalogenimonas etheniformans</name>
    <dbReference type="NCBI Taxonomy" id="1536648"/>
    <lineage>
        <taxon>Bacteria</taxon>
        <taxon>Bacillati</taxon>
        <taxon>Chloroflexota</taxon>
        <taxon>Dehalococcoidia</taxon>
        <taxon>Dehalococcoidales</taxon>
        <taxon>Dehalococcoidaceae</taxon>
        <taxon>Dehalogenimonas</taxon>
    </lineage>
</organism>
<keyword evidence="2" id="KW-0274">FAD</keyword>
<evidence type="ECO:0000256" key="1">
    <source>
        <dbReference type="ARBA" id="ARBA00022630"/>
    </source>
</evidence>
<dbReference type="OrthoDB" id="9806179at2"/>
<dbReference type="EMBL" id="JQAN02000008">
    <property type="protein sequence ID" value="PPD58371.1"/>
    <property type="molecule type" value="Genomic_DNA"/>
</dbReference>
<proteinExistence type="predicted"/>
<dbReference type="PRINTS" id="PR00469">
    <property type="entry name" value="PNDRDTASEII"/>
</dbReference>
<evidence type="ECO:0000313" key="7">
    <source>
        <dbReference type="EMBL" id="PPD58371.1"/>
    </source>
</evidence>
<keyword evidence="1" id="KW-0285">Flavoprotein</keyword>
<dbReference type="GO" id="GO:0016668">
    <property type="term" value="F:oxidoreductase activity, acting on a sulfur group of donors, NAD(P) as acceptor"/>
    <property type="evidence" value="ECO:0007669"/>
    <property type="project" value="UniProtKB-ARBA"/>
</dbReference>
<keyword evidence="5" id="KW-0676">Redox-active center</keyword>
<evidence type="ECO:0000256" key="5">
    <source>
        <dbReference type="ARBA" id="ARBA00023284"/>
    </source>
</evidence>
<evidence type="ECO:0000256" key="2">
    <source>
        <dbReference type="ARBA" id="ARBA00022827"/>
    </source>
</evidence>
<sequence length="310" mass="33732">MVKCEQEIKDIIIVGGGPAAITSAIYAARMKRCVWMLYEVLAGQASLTSNIENYTGFRMISGSDFTDTLQDHLDDYDLQPMKEKVLEVRKNDGLFEVKTGGNLYKSKAVIVASGARHRELGVPGEKEFLGHGVAYCVICDAPFFRNKDVAVVGGGNSALTTALELVKYASRIYLLSKNEGLMGEQTLIQAVKVSEKIEFVPSAKILKITGDKFVNGIEFEVKGTAKNLEVRGVFIEIGYIPNSEIIDVKKNNRNEIIINERNETSEEGLFAAGDVTNIEIKQIVVAAGEGAKAALAASQYLDRIGGGYGH</sequence>